<feature type="non-terminal residue" evidence="8">
    <location>
        <position position="1"/>
    </location>
</feature>
<sequence>ITDAEFTHLNQYIQRLRSAVDAAQQADEALSKKKAAYDDAKAKADQADSDKLAAEVNLHMLRQAAEKEATPQTQPTKDSQSKEVKAKKKAGKKTARKKNAQTLPETGDAGSLGTGAATLLGAAFIGASAVRTYKAKHFRD</sequence>
<reference evidence="8" key="1">
    <citation type="submission" date="2020-04" db="EMBL/GenBank/DDBJ databases">
        <title>Deep metagenomics examines the oral microbiome during advanced dental caries in children, revealing novel taxa and co-occurrences with host molecules.</title>
        <authorList>
            <person name="Baker J.L."/>
            <person name="Morton J.T."/>
            <person name="Dinis M."/>
            <person name="Alvarez R."/>
            <person name="Tran N.C."/>
            <person name="Knight R."/>
            <person name="Edlund A."/>
        </authorList>
    </citation>
    <scope>NUCLEOTIDE SEQUENCE</scope>
    <source>
        <strain evidence="8">JCVI_38_bin.5</strain>
    </source>
</reference>
<evidence type="ECO:0000256" key="3">
    <source>
        <dbReference type="ARBA" id="ARBA00022729"/>
    </source>
</evidence>
<evidence type="ECO:0000256" key="6">
    <source>
        <dbReference type="SAM" id="MobiDB-lite"/>
    </source>
</evidence>
<dbReference type="Pfam" id="PF00746">
    <property type="entry name" value="Gram_pos_anchor"/>
    <property type="match status" value="1"/>
</dbReference>
<proteinExistence type="predicted"/>
<dbReference type="EMBL" id="JABZGW010000015">
    <property type="protein sequence ID" value="MBF4807245.1"/>
    <property type="molecule type" value="Genomic_DNA"/>
</dbReference>
<gene>
    <name evidence="8" type="ORF">HXK26_00920</name>
</gene>
<protein>
    <recommendedName>
        <fullName evidence="7">Gram-positive cocci surface proteins LPxTG domain-containing protein</fullName>
    </recommendedName>
</protein>
<keyword evidence="4" id="KW-0572">Peptidoglycan-anchor</keyword>
<comment type="caution">
    <text evidence="8">The sequence shown here is derived from an EMBL/GenBank/DDBJ whole genome shotgun (WGS) entry which is preliminary data.</text>
</comment>
<dbReference type="Proteomes" id="UP000698335">
    <property type="component" value="Unassembled WGS sequence"/>
</dbReference>
<evidence type="ECO:0000313" key="8">
    <source>
        <dbReference type="EMBL" id="MBF4807245.1"/>
    </source>
</evidence>
<feature type="compositionally biased region" description="Basic residues" evidence="6">
    <location>
        <begin position="85"/>
        <end position="99"/>
    </location>
</feature>
<keyword evidence="3" id="KW-0732">Signal</keyword>
<evidence type="ECO:0000313" key="9">
    <source>
        <dbReference type="Proteomes" id="UP000698335"/>
    </source>
</evidence>
<dbReference type="AlphaFoldDB" id="A0A930YP89"/>
<evidence type="ECO:0000256" key="1">
    <source>
        <dbReference type="ARBA" id="ARBA00022512"/>
    </source>
</evidence>
<evidence type="ECO:0000256" key="2">
    <source>
        <dbReference type="ARBA" id="ARBA00022525"/>
    </source>
</evidence>
<feature type="domain" description="Gram-positive cocci surface proteins LPxTG" evidence="7">
    <location>
        <begin position="97"/>
        <end position="127"/>
    </location>
</feature>
<keyword evidence="5" id="KW-0175">Coiled coil</keyword>
<keyword evidence="2" id="KW-0964">Secreted</keyword>
<evidence type="ECO:0000256" key="5">
    <source>
        <dbReference type="SAM" id="Coils"/>
    </source>
</evidence>
<evidence type="ECO:0000256" key="4">
    <source>
        <dbReference type="ARBA" id="ARBA00023088"/>
    </source>
</evidence>
<feature type="coiled-coil region" evidence="5">
    <location>
        <begin position="13"/>
        <end position="50"/>
    </location>
</feature>
<keyword evidence="1" id="KW-0134">Cell wall</keyword>
<evidence type="ECO:0000259" key="7">
    <source>
        <dbReference type="Pfam" id="PF00746"/>
    </source>
</evidence>
<feature type="region of interest" description="Disordered" evidence="6">
    <location>
        <begin position="62"/>
        <end position="112"/>
    </location>
</feature>
<accession>A0A930YP89</accession>
<organism evidence="8 9">
    <name type="scientific">Lancefieldella rimae</name>
    <dbReference type="NCBI Taxonomy" id="1383"/>
    <lineage>
        <taxon>Bacteria</taxon>
        <taxon>Bacillati</taxon>
        <taxon>Actinomycetota</taxon>
        <taxon>Coriobacteriia</taxon>
        <taxon>Coriobacteriales</taxon>
        <taxon>Atopobiaceae</taxon>
        <taxon>Lancefieldella</taxon>
    </lineage>
</organism>
<name>A0A930YP89_9ACTN</name>
<dbReference type="InterPro" id="IPR019931">
    <property type="entry name" value="LPXTG_anchor"/>
</dbReference>